<dbReference type="InterPro" id="IPR029044">
    <property type="entry name" value="Nucleotide-diphossugar_trans"/>
</dbReference>
<keyword evidence="2" id="KW-0808">Transferase</keyword>
<evidence type="ECO:0000256" key="2">
    <source>
        <dbReference type="ARBA" id="ARBA00022679"/>
    </source>
</evidence>
<dbReference type="InterPro" id="IPR001173">
    <property type="entry name" value="Glyco_trans_2-like"/>
</dbReference>
<dbReference type="CDD" id="cd00761">
    <property type="entry name" value="Glyco_tranf_GTA_type"/>
    <property type="match status" value="1"/>
</dbReference>
<dbReference type="InterPro" id="IPR006439">
    <property type="entry name" value="HAD-SF_hydro_IA"/>
</dbReference>
<dbReference type="Pfam" id="PF13419">
    <property type="entry name" value="HAD_2"/>
    <property type="match status" value="1"/>
</dbReference>
<dbReference type="InterPro" id="IPR036412">
    <property type="entry name" value="HAD-like_sf"/>
</dbReference>
<protein>
    <submittedName>
        <fullName evidence="4">HAD-IA family hydrolase</fullName>
    </submittedName>
</protein>
<dbReference type="RefSeq" id="WP_268115622.1">
    <property type="nucleotide sequence ID" value="NZ_CP113524.1"/>
</dbReference>
<sequence length="1023" mass="119763">MNQEKKVSIIIPVYGTEKYLARCLDSVLGQTYKNLEVIIVNDKSPDNSATIISKYTQLDDRIKVVNNVENLGLFRARIEGYDVSTGDYISFLDSDDYIGIDFYRLLVKRLEETGSDVVISKMVLDFEDKNEKLICNANNPSGRLHLENSEILDCFYKQEGQFYFWHVVWNKLYKREIFEKSRPYFERVDTHIIMTEDLIFSSVIMYYAKKITAIDYDGIFYVSRGDASTGTNLNKKKIIKNLTDITYVFRFVEDFLQEKGLYIKYGNNFDAWKVLYLKSWYSNIYYNSPQNLNLLNDFSENIGVSLDKIHQIKTPILADSHHCRWDDRLELLRSMINNEKYNYISFDVFDTLVVRPFYKPSDLFTLMNEYYFSLTGKPSYHKFDMMRIHSESIARKINKSGEEVNLNDIYNQLSKEYNVDAKIIELLKLREISLELELCKYRRSVKELYEMALSLGKKIIIVSDMYLSSEIISKILSKNGYSGYIRLYVSSETGLTKSTGNMYDYVLKDLNISPSAILHIGDTWQSDIEMPKRFNIDSYFFPKTIERLFNQIPDKITGNSAQEFICHMGNKVDFVHALDFFMLRCMLGVVANEIFDNGYKSFDESTNFNADPDIIGYYALGMHVLSVIKWIANDLSNENYGRIHFVSRDGFIYKQVYDLIRRNMNNLPPSNYLYISRKALLPLIAINKDNFKHIQDFLIITSLTPESFLKNICCQEISEETKDVLQKNKFASDRKFVDLADFNSFIDLLDDINIDVSLLNRTYKITNEYFAENIGKHDAMFDIGYNGTALQLLANNNNLVDSYLIHTNYEKANYHSRIHNIKLKTYYDYKPAITGHIREFFVSKTDPSCSGYEMLNNKVCPTFENSDWNYYESCVANVIQGSALRFAEDFLSLFGDYLPNMYVRNTDASIVLENFLAKPCFNDRIVFNYCGFNDENSNINKNKSLNDLWDVELNTHNMLTNSQNNHEHNYTIEKFLSNKNKISKAIFYVFYDRSRFKNAIKWRIKERPYLYKILKYMKGVLKK</sequence>
<organism evidence="4 5">
    <name type="scientific">Lacrimispora xylanolytica</name>
    <dbReference type="NCBI Taxonomy" id="29375"/>
    <lineage>
        <taxon>Bacteria</taxon>
        <taxon>Bacillati</taxon>
        <taxon>Bacillota</taxon>
        <taxon>Clostridia</taxon>
        <taxon>Lachnospirales</taxon>
        <taxon>Lachnospiraceae</taxon>
        <taxon>Lacrimispora</taxon>
    </lineage>
</organism>
<name>A0ABY7ADZ2_9FIRM</name>
<dbReference type="Pfam" id="PF00535">
    <property type="entry name" value="Glycos_transf_2"/>
    <property type="match status" value="1"/>
</dbReference>
<dbReference type="NCBIfam" id="TIGR01549">
    <property type="entry name" value="HAD-SF-IA-v1"/>
    <property type="match status" value="1"/>
</dbReference>
<gene>
    <name evidence="4" type="ORF">OW255_03215</name>
</gene>
<evidence type="ECO:0000313" key="4">
    <source>
        <dbReference type="EMBL" id="WAJ24550.1"/>
    </source>
</evidence>
<keyword evidence="1" id="KW-0328">Glycosyltransferase</keyword>
<dbReference type="InterPro" id="IPR041492">
    <property type="entry name" value="HAD_2"/>
</dbReference>
<dbReference type="SUPFAM" id="SSF56784">
    <property type="entry name" value="HAD-like"/>
    <property type="match status" value="1"/>
</dbReference>
<evidence type="ECO:0000256" key="1">
    <source>
        <dbReference type="ARBA" id="ARBA00022676"/>
    </source>
</evidence>
<evidence type="ECO:0000313" key="5">
    <source>
        <dbReference type="Proteomes" id="UP001163115"/>
    </source>
</evidence>
<evidence type="ECO:0000259" key="3">
    <source>
        <dbReference type="Pfam" id="PF00535"/>
    </source>
</evidence>
<keyword evidence="5" id="KW-1185">Reference proteome</keyword>
<dbReference type="PANTHER" id="PTHR22916">
    <property type="entry name" value="GLYCOSYLTRANSFERASE"/>
    <property type="match status" value="1"/>
</dbReference>
<feature type="domain" description="Glycosyltransferase 2-like" evidence="3">
    <location>
        <begin position="8"/>
        <end position="135"/>
    </location>
</feature>
<dbReference type="GO" id="GO:0016787">
    <property type="term" value="F:hydrolase activity"/>
    <property type="evidence" value="ECO:0007669"/>
    <property type="project" value="UniProtKB-KW"/>
</dbReference>
<dbReference type="Gene3D" id="3.40.50.1000">
    <property type="entry name" value="HAD superfamily/HAD-like"/>
    <property type="match status" value="1"/>
</dbReference>
<proteinExistence type="predicted"/>
<dbReference type="Proteomes" id="UP001163115">
    <property type="component" value="Chromosome"/>
</dbReference>
<keyword evidence="4" id="KW-0378">Hydrolase</keyword>
<dbReference type="Gene3D" id="3.90.550.10">
    <property type="entry name" value="Spore Coat Polysaccharide Biosynthesis Protein SpsA, Chain A"/>
    <property type="match status" value="1"/>
</dbReference>
<reference evidence="4" key="1">
    <citation type="submission" date="2022-11" db="EMBL/GenBank/DDBJ databases">
        <title>Lacrimispora xylanolytica sy1, complete genome.</title>
        <authorList>
            <person name="Choi S."/>
        </authorList>
    </citation>
    <scope>NUCLEOTIDE SEQUENCE</scope>
    <source>
        <strain evidence="4">Sy1</strain>
    </source>
</reference>
<dbReference type="Gene3D" id="1.10.150.400">
    <property type="match status" value="1"/>
</dbReference>
<dbReference type="InterPro" id="IPR023214">
    <property type="entry name" value="HAD_sf"/>
</dbReference>
<dbReference type="SUPFAM" id="SSF53448">
    <property type="entry name" value="Nucleotide-diphospho-sugar transferases"/>
    <property type="match status" value="1"/>
</dbReference>
<dbReference type="EMBL" id="CP113524">
    <property type="protein sequence ID" value="WAJ24550.1"/>
    <property type="molecule type" value="Genomic_DNA"/>
</dbReference>
<dbReference type="CDD" id="cd01427">
    <property type="entry name" value="HAD_like"/>
    <property type="match status" value="1"/>
</dbReference>
<dbReference type="PANTHER" id="PTHR22916:SF51">
    <property type="entry name" value="GLYCOSYLTRANSFERASE EPSH-RELATED"/>
    <property type="match status" value="1"/>
</dbReference>
<accession>A0ABY7ADZ2</accession>